<dbReference type="Gene3D" id="6.10.140.1310">
    <property type="match status" value="1"/>
</dbReference>
<dbReference type="AlphaFoldDB" id="A0A9E4K8M2"/>
<dbReference type="InterPro" id="IPR031893">
    <property type="entry name" value="Phage_tail_APC"/>
</dbReference>
<reference evidence="2" key="1">
    <citation type="journal article" date="2021" name="Proc. Natl. Acad. Sci. U.S.A.">
        <title>Global biogeography of chemosynthetic symbionts reveals both localized and globally distributed symbiont groups. .</title>
        <authorList>
            <person name="Osvatic J.T."/>
            <person name="Wilkins L.G.E."/>
            <person name="Leibrecht L."/>
            <person name="Leray M."/>
            <person name="Zauner S."/>
            <person name="Polzin J."/>
            <person name="Camacho Y."/>
            <person name="Gros O."/>
            <person name="van Gils J.A."/>
            <person name="Eisen J.A."/>
            <person name="Petersen J.M."/>
            <person name="Yuen B."/>
        </authorList>
    </citation>
    <scope>NUCLEOTIDE SEQUENCE</scope>
    <source>
        <strain evidence="2">MAGclacostrist064TRANS</strain>
    </source>
</reference>
<comment type="caution">
    <text evidence="2">The sequence shown here is derived from an EMBL/GenBank/DDBJ whole genome shotgun (WGS) entry which is preliminary data.</text>
</comment>
<accession>A0A9E4K8M2</accession>
<protein>
    <submittedName>
        <fullName evidence="2">Phage tail assembly chaperone</fullName>
    </submittedName>
</protein>
<feature type="domain" description="Phage tail assembly chaperone-like" evidence="1">
    <location>
        <begin position="63"/>
        <end position="120"/>
    </location>
</feature>
<evidence type="ECO:0000259" key="1">
    <source>
        <dbReference type="Pfam" id="PF16778"/>
    </source>
</evidence>
<organism evidence="2 3">
    <name type="scientific">Candidatus Thiodiazotropha taylori</name>
    <dbReference type="NCBI Taxonomy" id="2792791"/>
    <lineage>
        <taxon>Bacteria</taxon>
        <taxon>Pseudomonadati</taxon>
        <taxon>Pseudomonadota</taxon>
        <taxon>Gammaproteobacteria</taxon>
        <taxon>Chromatiales</taxon>
        <taxon>Sedimenticolaceae</taxon>
        <taxon>Candidatus Thiodiazotropha</taxon>
    </lineage>
</organism>
<dbReference type="Proteomes" id="UP000886667">
    <property type="component" value="Unassembled WGS sequence"/>
</dbReference>
<proteinExistence type="predicted"/>
<evidence type="ECO:0000313" key="3">
    <source>
        <dbReference type="Proteomes" id="UP000886667"/>
    </source>
</evidence>
<name>A0A9E4K8M2_9GAMM</name>
<sequence>MFYLVDENGQIMAGKGHNTFEADGMLNPGDLIIEADDFPVDKDVQWDFDLNDWVITDYPDILAANIRAERDKLLLEADKTTLKLLTTTGLTEEWKDYLQALRDVPQQSTFPTSVQWPTKP</sequence>
<evidence type="ECO:0000313" key="2">
    <source>
        <dbReference type="EMBL" id="MCG7944896.1"/>
    </source>
</evidence>
<dbReference type="Pfam" id="PF16778">
    <property type="entry name" value="Phage_tail_APC"/>
    <property type="match status" value="1"/>
</dbReference>
<gene>
    <name evidence="2" type="ORF">JAZ07_00965</name>
</gene>
<dbReference type="EMBL" id="JAEPCM010000016">
    <property type="protein sequence ID" value="MCG7944896.1"/>
    <property type="molecule type" value="Genomic_DNA"/>
</dbReference>